<feature type="compositionally biased region" description="Polar residues" evidence="1">
    <location>
        <begin position="87"/>
        <end position="103"/>
    </location>
</feature>
<organism evidence="2 3">
    <name type="scientific">Vibrio mimicus VM603</name>
    <dbReference type="NCBI Taxonomy" id="671074"/>
    <lineage>
        <taxon>Bacteria</taxon>
        <taxon>Pseudomonadati</taxon>
        <taxon>Pseudomonadota</taxon>
        <taxon>Gammaproteobacteria</taxon>
        <taxon>Vibrionales</taxon>
        <taxon>Vibrionaceae</taxon>
        <taxon>Vibrio</taxon>
    </lineage>
</organism>
<accession>D2YCA2</accession>
<gene>
    <name evidence="2" type="ORF">VMB_11490</name>
</gene>
<dbReference type="AlphaFoldDB" id="D2YCA2"/>
<proteinExistence type="predicted"/>
<feature type="region of interest" description="Disordered" evidence="1">
    <location>
        <begin position="87"/>
        <end position="120"/>
    </location>
</feature>
<sequence>MTNAEQNQLNRSVFYFRNRAENRRCESNTECTVCLMKNPMDQPQWLPTISSGLSKVKARLSEWHYLVCLTCCFKYHTKWRNLSLENINPINPQRNKPSSTRNLTPDAPPPSKGSSAAFPIPAHYLVST</sequence>
<reference evidence="2 3" key="1">
    <citation type="journal article" date="2009" name="BMC Evol. Biol.">
        <title>Genomic taxonomy of Vibrios.</title>
        <authorList>
            <person name="Thompson C.C."/>
            <person name="Vicente A.C."/>
            <person name="Souza R.C."/>
            <person name="Vasconcelos A.T."/>
            <person name="Vesth T."/>
            <person name="Alves N.Jr."/>
            <person name="Ussery D.W."/>
            <person name="Iida T."/>
            <person name="Thompson F.L."/>
        </authorList>
    </citation>
    <scope>NUCLEOTIDE SEQUENCE [LARGE SCALE GENOMIC DNA]</scope>
    <source>
        <strain evidence="2 3">VM603</strain>
    </source>
</reference>
<evidence type="ECO:0000313" key="2">
    <source>
        <dbReference type="EMBL" id="EEW07599.1"/>
    </source>
</evidence>
<comment type="caution">
    <text evidence="2">The sequence shown here is derived from an EMBL/GenBank/DDBJ whole genome shotgun (WGS) entry which is preliminary data.</text>
</comment>
<protein>
    <submittedName>
        <fullName evidence="2">Uncharacterized protein</fullName>
    </submittedName>
</protein>
<evidence type="ECO:0000256" key="1">
    <source>
        <dbReference type="SAM" id="MobiDB-lite"/>
    </source>
</evidence>
<name>D2YCA2_VIBMI</name>
<dbReference type="EMBL" id="ACYU01000040">
    <property type="protein sequence ID" value="EEW07599.1"/>
    <property type="molecule type" value="Genomic_DNA"/>
</dbReference>
<evidence type="ECO:0000313" key="3">
    <source>
        <dbReference type="Proteomes" id="UP000004827"/>
    </source>
</evidence>
<dbReference type="Proteomes" id="UP000004827">
    <property type="component" value="Unassembled WGS sequence"/>
</dbReference>